<dbReference type="GO" id="GO:0004177">
    <property type="term" value="F:aminopeptidase activity"/>
    <property type="evidence" value="ECO:0007669"/>
    <property type="project" value="UniProtKB-KW"/>
</dbReference>
<evidence type="ECO:0000259" key="2">
    <source>
        <dbReference type="Pfam" id="PF01433"/>
    </source>
</evidence>
<name>A0ABW7RQI5_9ACTN</name>
<dbReference type="PANTHER" id="PTHR11533">
    <property type="entry name" value="PROTEASE M1 ZINC METALLOPROTEASE"/>
    <property type="match status" value="1"/>
</dbReference>
<dbReference type="InterPro" id="IPR027268">
    <property type="entry name" value="Peptidase_M4/M1_CTD_sf"/>
</dbReference>
<dbReference type="InterPro" id="IPR042097">
    <property type="entry name" value="Aminopeptidase_N-like_N_sf"/>
</dbReference>
<keyword evidence="3" id="KW-0031">Aminopeptidase</keyword>
<reference evidence="3 4" key="1">
    <citation type="submission" date="2024-10" db="EMBL/GenBank/DDBJ databases">
        <title>The Natural Products Discovery Center: Release of the First 8490 Sequenced Strains for Exploring Actinobacteria Biosynthetic Diversity.</title>
        <authorList>
            <person name="Kalkreuter E."/>
            <person name="Kautsar S.A."/>
            <person name="Yang D."/>
            <person name="Bader C.D."/>
            <person name="Teijaro C.N."/>
            <person name="Fluegel L."/>
            <person name="Davis C.M."/>
            <person name="Simpson J.R."/>
            <person name="Lauterbach L."/>
            <person name="Steele A.D."/>
            <person name="Gui C."/>
            <person name="Meng S."/>
            <person name="Li G."/>
            <person name="Viehrig K."/>
            <person name="Ye F."/>
            <person name="Su P."/>
            <person name="Kiefer A.F."/>
            <person name="Nichols A."/>
            <person name="Cepeda A.J."/>
            <person name="Yan W."/>
            <person name="Fan B."/>
            <person name="Jiang Y."/>
            <person name="Adhikari A."/>
            <person name="Zheng C.-J."/>
            <person name="Schuster L."/>
            <person name="Cowan T.M."/>
            <person name="Smanski M.J."/>
            <person name="Chevrette M.G."/>
            <person name="De Carvalho L.P.S."/>
            <person name="Shen B."/>
        </authorList>
    </citation>
    <scope>NUCLEOTIDE SEQUENCE [LARGE SCALE GENOMIC DNA]</scope>
    <source>
        <strain evidence="3 4">NPDC018013</strain>
    </source>
</reference>
<dbReference type="Gene3D" id="2.60.40.1730">
    <property type="entry name" value="tricorn interacting facor f3 domain"/>
    <property type="match status" value="1"/>
</dbReference>
<dbReference type="Proteomes" id="UP001610990">
    <property type="component" value="Unassembled WGS sequence"/>
</dbReference>
<dbReference type="RefSeq" id="WP_397676567.1">
    <property type="nucleotide sequence ID" value="NZ_JBIRGH010000034.1"/>
</dbReference>
<evidence type="ECO:0000256" key="1">
    <source>
        <dbReference type="SAM" id="MobiDB-lite"/>
    </source>
</evidence>
<protein>
    <submittedName>
        <fullName evidence="3">M1 family aminopeptidase</fullName>
    </submittedName>
</protein>
<dbReference type="EMBL" id="JBIRGH010000034">
    <property type="protein sequence ID" value="MFH8589574.1"/>
    <property type="molecule type" value="Genomic_DNA"/>
</dbReference>
<dbReference type="InterPro" id="IPR014782">
    <property type="entry name" value="Peptidase_M1_dom"/>
</dbReference>
<evidence type="ECO:0000313" key="3">
    <source>
        <dbReference type="EMBL" id="MFH8589574.1"/>
    </source>
</evidence>
<dbReference type="SUPFAM" id="SSF63737">
    <property type="entry name" value="Leukotriene A4 hydrolase N-terminal domain"/>
    <property type="match status" value="1"/>
</dbReference>
<keyword evidence="3" id="KW-0645">Protease</keyword>
<keyword evidence="3" id="KW-0378">Hydrolase</keyword>
<feature type="domain" description="Peptidase M1 membrane alanine aminopeptidase" evidence="2">
    <location>
        <begin position="144"/>
        <end position="283"/>
    </location>
</feature>
<comment type="caution">
    <text evidence="3">The sequence shown here is derived from an EMBL/GenBank/DDBJ whole genome shotgun (WGS) entry which is preliminary data.</text>
</comment>
<accession>A0ABW7RQI5</accession>
<proteinExistence type="predicted"/>
<feature type="region of interest" description="Disordered" evidence="1">
    <location>
        <begin position="197"/>
        <end position="218"/>
    </location>
</feature>
<sequence>MNDHPSDKARVTFRITVPKNLTAVATGTLRRTTTKGDRTTYVYGTRGPIPTEVVQVAVGRYKKITATGPGGLPLRSYVPADQADKTRPYVDQIGKQIAWVQKMIGSAYPYETYGVLVPQGDYGAALETATLSTLGLSTPDDVPTMIHELVHQYFGNAVSLKSWDDMWISEGHASYYTLRYQEEKKITPLKESVERTYEYDQENRSETGPPGWLKDPGDVLGSTNAPGLLMLHGLNQQVGEATFQKIEKTFFERFRHKTASTQDYINVANEVSGRDFSAYIKSWIYGAKTPPYPTSAPTPTQTEGHKVRAVGPPSHT</sequence>
<keyword evidence="4" id="KW-1185">Reference proteome</keyword>
<gene>
    <name evidence="3" type="ORF">ACH4GP_35250</name>
</gene>
<feature type="region of interest" description="Disordered" evidence="1">
    <location>
        <begin position="290"/>
        <end position="316"/>
    </location>
</feature>
<dbReference type="Pfam" id="PF01433">
    <property type="entry name" value="Peptidase_M1"/>
    <property type="match status" value="1"/>
</dbReference>
<dbReference type="Gene3D" id="1.10.390.10">
    <property type="entry name" value="Neutral Protease Domain 2"/>
    <property type="match status" value="1"/>
</dbReference>
<dbReference type="InterPro" id="IPR050344">
    <property type="entry name" value="Peptidase_M1_aminopeptidases"/>
</dbReference>
<evidence type="ECO:0000313" key="4">
    <source>
        <dbReference type="Proteomes" id="UP001610990"/>
    </source>
</evidence>
<dbReference type="SUPFAM" id="SSF55486">
    <property type="entry name" value="Metalloproteases ('zincins'), catalytic domain"/>
    <property type="match status" value="1"/>
</dbReference>
<organism evidence="3 4">
    <name type="scientific">Streptomyces celluloflavus</name>
    <dbReference type="NCBI Taxonomy" id="58344"/>
    <lineage>
        <taxon>Bacteria</taxon>
        <taxon>Bacillati</taxon>
        <taxon>Actinomycetota</taxon>
        <taxon>Actinomycetes</taxon>
        <taxon>Kitasatosporales</taxon>
        <taxon>Streptomycetaceae</taxon>
        <taxon>Streptomyces</taxon>
    </lineage>
</organism>